<reference evidence="2" key="1">
    <citation type="submission" date="2017-02" db="EMBL/GenBank/DDBJ databases">
        <title>Natronthermophilus aegyptiacus gen. nov.,sp. nov., an aerobic, extremely halophilic alkalithermophilic archaeon isolated from the athalassohaline Wadi An Natrun, Egypt.</title>
        <authorList>
            <person name="Zhao B."/>
        </authorList>
    </citation>
    <scope>NUCLEOTIDE SEQUENCE [LARGE SCALE GENOMIC DNA]</scope>
    <source>
        <strain evidence="2">JW/NM-HA 15</strain>
    </source>
</reference>
<dbReference type="PROSITE" id="PS51257">
    <property type="entry name" value="PROKAR_LIPOPROTEIN"/>
    <property type="match status" value="1"/>
</dbReference>
<gene>
    <name evidence="1" type="ORF">B1756_18675</name>
</gene>
<keyword evidence="2" id="KW-1185">Reference proteome</keyword>
<organism evidence="1 2">
    <name type="scientific">Natrarchaeobaculum aegyptiacum</name>
    <dbReference type="NCBI Taxonomy" id="745377"/>
    <lineage>
        <taxon>Archaea</taxon>
        <taxon>Methanobacteriati</taxon>
        <taxon>Methanobacteriota</taxon>
        <taxon>Stenosarchaea group</taxon>
        <taxon>Halobacteria</taxon>
        <taxon>Halobacteriales</taxon>
        <taxon>Natrialbaceae</taxon>
        <taxon>Natrarchaeobaculum</taxon>
    </lineage>
</organism>
<dbReference type="RefSeq" id="WP_086889915.1">
    <property type="nucleotide sequence ID" value="NZ_CP019893.1"/>
</dbReference>
<dbReference type="GeneID" id="32896142"/>
<dbReference type="OrthoDB" id="350675at2157"/>
<sequence length="457" mass="49703">MTDGCRRRGFLAGITAVSSVAVAGCNGLPWEDESTSTAFPAEEAATILTADAPAPDPPAPIDPSPEALESALERTVDLLAAVPDPLEAEHVPNGEIREEIDRAREDATDALTDYTDDGTVAAIDPTDLSADDRYHAFRATVDARESAREAAVAYAAIDDESIADELRTEHGDVADFEGGLTALEYLGEDTDVGRLRGALVATTAESDLERAARRVEHVSIADATTVLDLGEAAGGLEHAAATDDVHTHLDERYEDSLESPTDLSDVFERVVTDALDYADELDLPDSYDDSWVDDLVDADLEDDHLLERLVYDSFWPLYQARDDLAEAADEDRPGDGLDAALRLETHRRAFERVRERIDDGELGHPLSAEDIRAERESAIEAAEDALESITGPSPGSELLASTLEELEWLDDRIDRRIERSPDTNHSLGSEYRDYVSLDARLSVLSDAVRSYRGSLLA</sequence>
<dbReference type="Proteomes" id="UP000250088">
    <property type="component" value="Chromosome"/>
</dbReference>
<name>A0A2Z2HW49_9EURY</name>
<proteinExistence type="predicted"/>
<evidence type="ECO:0000313" key="1">
    <source>
        <dbReference type="EMBL" id="ARS91546.1"/>
    </source>
</evidence>
<accession>A0A2Z2HW49</accession>
<dbReference type="EMBL" id="CP019893">
    <property type="protein sequence ID" value="ARS91546.1"/>
    <property type="molecule type" value="Genomic_DNA"/>
</dbReference>
<protein>
    <submittedName>
        <fullName evidence="1">Uncharacterized protein</fullName>
    </submittedName>
</protein>
<dbReference type="PROSITE" id="PS51318">
    <property type="entry name" value="TAT"/>
    <property type="match status" value="1"/>
</dbReference>
<dbReference type="KEGG" id="naj:B1756_18675"/>
<dbReference type="InterPro" id="IPR006311">
    <property type="entry name" value="TAT_signal"/>
</dbReference>
<dbReference type="AlphaFoldDB" id="A0A2Z2HW49"/>
<evidence type="ECO:0000313" key="2">
    <source>
        <dbReference type="Proteomes" id="UP000250088"/>
    </source>
</evidence>